<dbReference type="EMBL" id="JBJKBG010000010">
    <property type="protein sequence ID" value="KAL3719635.1"/>
    <property type="molecule type" value="Genomic_DNA"/>
</dbReference>
<dbReference type="Gene3D" id="3.40.50.200">
    <property type="entry name" value="Peptidase S8/S53 domain"/>
    <property type="match status" value="1"/>
</dbReference>
<dbReference type="InterPro" id="IPR003137">
    <property type="entry name" value="PA_domain"/>
</dbReference>
<dbReference type="InterPro" id="IPR036852">
    <property type="entry name" value="Peptidase_S8/S53_dom_sf"/>
</dbReference>
<feature type="active site" description="Charge relay system" evidence="8">
    <location>
        <position position="180"/>
    </location>
</feature>
<gene>
    <name evidence="13" type="ORF">ACJRO7_004588</name>
</gene>
<keyword evidence="6" id="KW-0325">Glycoprotein</keyword>
<dbReference type="InterPro" id="IPR015500">
    <property type="entry name" value="Peptidase_S8_subtilisin-rel"/>
</dbReference>
<proteinExistence type="inferred from homology"/>
<reference evidence="13 14" key="1">
    <citation type="submission" date="2024-11" db="EMBL/GenBank/DDBJ databases">
        <title>Chromosome-level genome assembly of Eucalyptus globulus Labill. provides insights into its genome evolution.</title>
        <authorList>
            <person name="Li X."/>
        </authorList>
    </citation>
    <scope>NUCLEOTIDE SEQUENCE [LARGE SCALE GENOMIC DNA]</scope>
    <source>
        <strain evidence="13">CL2024</strain>
        <tissue evidence="13">Fresh tender leaves</tissue>
    </source>
</reference>
<dbReference type="CDD" id="cd02120">
    <property type="entry name" value="PA_subtilisin_like"/>
    <property type="match status" value="1"/>
</dbReference>
<feature type="signal peptide" evidence="9">
    <location>
        <begin position="1"/>
        <end position="18"/>
    </location>
</feature>
<dbReference type="SUPFAM" id="SSF52025">
    <property type="entry name" value="PA domain"/>
    <property type="match status" value="1"/>
</dbReference>
<evidence type="ECO:0000256" key="6">
    <source>
        <dbReference type="ARBA" id="ARBA00023180"/>
    </source>
</evidence>
<evidence type="ECO:0000256" key="5">
    <source>
        <dbReference type="ARBA" id="ARBA00022825"/>
    </source>
</evidence>
<dbReference type="Proteomes" id="UP001634007">
    <property type="component" value="Unassembled WGS sequence"/>
</dbReference>
<feature type="domain" description="Peptidase S8/S53" evidence="10">
    <location>
        <begin position="118"/>
        <end position="524"/>
    </location>
</feature>
<dbReference type="InterPro" id="IPR041469">
    <property type="entry name" value="Subtilisin-like_FN3"/>
</dbReference>
<comment type="caution">
    <text evidence="13">The sequence shown here is derived from an EMBL/GenBank/DDBJ whole genome shotgun (WGS) entry which is preliminary data.</text>
</comment>
<dbReference type="Gene3D" id="2.60.40.2310">
    <property type="match status" value="1"/>
</dbReference>
<dbReference type="PROSITE" id="PS51892">
    <property type="entry name" value="SUBTILASE"/>
    <property type="match status" value="1"/>
</dbReference>
<evidence type="ECO:0000259" key="12">
    <source>
        <dbReference type="Pfam" id="PF17766"/>
    </source>
</evidence>
<evidence type="ECO:0000313" key="14">
    <source>
        <dbReference type="Proteomes" id="UP001634007"/>
    </source>
</evidence>
<evidence type="ECO:0000259" key="10">
    <source>
        <dbReference type="Pfam" id="PF00082"/>
    </source>
</evidence>
<dbReference type="Pfam" id="PF17766">
    <property type="entry name" value="fn3_6"/>
    <property type="match status" value="1"/>
</dbReference>
<keyword evidence="4 8" id="KW-0378">Hydrolase</keyword>
<dbReference type="InterPro" id="IPR045051">
    <property type="entry name" value="SBT"/>
</dbReference>
<keyword evidence="14" id="KW-1185">Reference proteome</keyword>
<dbReference type="PRINTS" id="PR00723">
    <property type="entry name" value="SUBTILISIN"/>
</dbReference>
<dbReference type="GO" id="GO:0006508">
    <property type="term" value="P:proteolysis"/>
    <property type="evidence" value="ECO:0007669"/>
    <property type="project" value="UniProtKB-KW"/>
</dbReference>
<dbReference type="Pfam" id="PF02225">
    <property type="entry name" value="PA"/>
    <property type="match status" value="1"/>
</dbReference>
<feature type="chain" id="PRO_5044851120" evidence="9">
    <location>
        <begin position="19"/>
        <end position="676"/>
    </location>
</feature>
<sequence length="676" mass="73275">MAFVQLLCLIVLLPNVHDNLCLANDLSSLTQSGGSNLQTYIIHVTPPNSQDSSELEDLESWYHSFLPTNSTTLEKQQLDKPGFVAAHLEQIYRLQTTWSTQFLGLPLRRGSFNGSTMGRGIIIGVMDTSVMRHHPSFRDAGMPPPPAKWKGRCDFRHSECNSKRKCYHASNRQSSAAVEHANTLGMAKGTAVGMAPHAHLAIYKACFTEFCSLADILAGLDAALTDGVDIILMSLGGPSTPFYMDDIAVATFAATQRGIFVSCSAGNPGPHSASLSNVAPWMLTVGASSIDRSIVSNVKLGNGVEYEGETVYQHTFPSSLLPLVYPGILGTEESKYCLTGTLRSSEVKGKVVLCELGNWDRFEQAIEVKRAGGPAVILMNPKSDGFTTLADAYVLPMSHVSYFAGEKIKTYINSTKTPATIVFIETRFRILNAPALAAFSSRGPNSISPGILKLDIIGPGLNIFAAWPFPIRNYTKAKYYFDILAGTSMSCPHLSGIAALIRSVHQDWSPAAIKSAIMTSAKQLNITQNPILDEMLQPADILAIGAGHVDPGKAMDPGMVYDIQPNVRYSSRIPERELNYPSLSVILGPAQTFARTVSNVGTDHSSCVVTIVPPQGVLVSVKPAKFKFSKVHQKARYSVTFSCANSTDMAAGVTQGYLRWDSLKHSTRSPFSVKFK</sequence>
<evidence type="ECO:0000256" key="4">
    <source>
        <dbReference type="ARBA" id="ARBA00022801"/>
    </source>
</evidence>
<evidence type="ECO:0000256" key="3">
    <source>
        <dbReference type="ARBA" id="ARBA00022729"/>
    </source>
</evidence>
<dbReference type="AlphaFoldDB" id="A0ABD3J0B7"/>
<dbReference type="PANTHER" id="PTHR10795">
    <property type="entry name" value="PROPROTEIN CONVERTASE SUBTILISIN/KEXIN"/>
    <property type="match status" value="1"/>
</dbReference>
<evidence type="ECO:0000256" key="7">
    <source>
        <dbReference type="PIRSR" id="PIRSR615500-1"/>
    </source>
</evidence>
<dbReference type="InterPro" id="IPR000209">
    <property type="entry name" value="Peptidase_S8/S53_dom"/>
</dbReference>
<dbReference type="GO" id="GO:0004252">
    <property type="term" value="F:serine-type endopeptidase activity"/>
    <property type="evidence" value="ECO:0007669"/>
    <property type="project" value="UniProtKB-UniRule"/>
</dbReference>
<organism evidence="13 14">
    <name type="scientific">Eucalyptus globulus</name>
    <name type="common">Tasmanian blue gum</name>
    <dbReference type="NCBI Taxonomy" id="34317"/>
    <lineage>
        <taxon>Eukaryota</taxon>
        <taxon>Viridiplantae</taxon>
        <taxon>Streptophyta</taxon>
        <taxon>Embryophyta</taxon>
        <taxon>Tracheophyta</taxon>
        <taxon>Spermatophyta</taxon>
        <taxon>Magnoliopsida</taxon>
        <taxon>eudicotyledons</taxon>
        <taxon>Gunneridae</taxon>
        <taxon>Pentapetalae</taxon>
        <taxon>rosids</taxon>
        <taxon>malvids</taxon>
        <taxon>Myrtales</taxon>
        <taxon>Myrtaceae</taxon>
        <taxon>Myrtoideae</taxon>
        <taxon>Eucalypteae</taxon>
        <taxon>Eucalyptus</taxon>
    </lineage>
</organism>
<evidence type="ECO:0000313" key="13">
    <source>
        <dbReference type="EMBL" id="KAL3719635.1"/>
    </source>
</evidence>
<feature type="domain" description="PA" evidence="11">
    <location>
        <begin position="322"/>
        <end position="408"/>
    </location>
</feature>
<feature type="domain" description="Subtilisin-like protease fibronectin type-III" evidence="12">
    <location>
        <begin position="577"/>
        <end position="673"/>
    </location>
</feature>
<name>A0ABD3J0B7_EUCGL</name>
<keyword evidence="2 8" id="KW-0645">Protease</keyword>
<comment type="similarity">
    <text evidence="1 8">Belongs to the peptidase S8 family.</text>
</comment>
<evidence type="ECO:0000256" key="8">
    <source>
        <dbReference type="PROSITE-ProRule" id="PRU01240"/>
    </source>
</evidence>
<evidence type="ECO:0000256" key="1">
    <source>
        <dbReference type="ARBA" id="ARBA00011073"/>
    </source>
</evidence>
<accession>A0ABD3J0B7</accession>
<dbReference type="InterPro" id="IPR046450">
    <property type="entry name" value="PA_dom_sf"/>
</dbReference>
<evidence type="ECO:0000256" key="9">
    <source>
        <dbReference type="SAM" id="SignalP"/>
    </source>
</evidence>
<feature type="active site" description="Charge relay system" evidence="7 8">
    <location>
        <position position="127"/>
    </location>
</feature>
<dbReference type="Gene3D" id="3.50.30.30">
    <property type="match status" value="1"/>
</dbReference>
<dbReference type="SUPFAM" id="SSF52743">
    <property type="entry name" value="Subtilisin-like"/>
    <property type="match status" value="1"/>
</dbReference>
<feature type="active site" description="Charge relay system" evidence="7">
    <location>
        <position position="168"/>
    </location>
</feature>
<keyword evidence="3 9" id="KW-0732">Signal</keyword>
<evidence type="ECO:0000259" key="11">
    <source>
        <dbReference type="Pfam" id="PF02225"/>
    </source>
</evidence>
<protein>
    <submittedName>
        <fullName evidence="13">Uncharacterized protein</fullName>
    </submittedName>
</protein>
<feature type="active site" description="Charge relay system" evidence="7 8">
    <location>
        <position position="488"/>
    </location>
</feature>
<dbReference type="Pfam" id="PF00082">
    <property type="entry name" value="Peptidase_S8"/>
    <property type="match status" value="1"/>
</dbReference>
<keyword evidence="5 8" id="KW-0720">Serine protease</keyword>
<evidence type="ECO:0000256" key="2">
    <source>
        <dbReference type="ARBA" id="ARBA00022670"/>
    </source>
</evidence>